<feature type="region of interest" description="Disordered" evidence="1">
    <location>
        <begin position="44"/>
        <end position="70"/>
    </location>
</feature>
<name>D7FM14_ECTSI</name>
<dbReference type="InterPro" id="IPR002298">
    <property type="entry name" value="DNA_polymerase_A"/>
</dbReference>
<dbReference type="GO" id="GO:0003677">
    <property type="term" value="F:DNA binding"/>
    <property type="evidence" value="ECO:0007669"/>
    <property type="project" value="InterPro"/>
</dbReference>
<accession>D7FM14</accession>
<dbReference type="Gene3D" id="1.10.150.20">
    <property type="entry name" value="5' to 3' exonuclease, C-terminal subdomain"/>
    <property type="match status" value="1"/>
</dbReference>
<keyword evidence="4" id="KW-1185">Reference proteome</keyword>
<dbReference type="SMART" id="SM00482">
    <property type="entry name" value="POLAc"/>
    <property type="match status" value="1"/>
</dbReference>
<gene>
    <name evidence="3" type="ORF">Esi_0163_0009</name>
</gene>
<sequence>MITSDPPLQNLDHKIVLTRSWRTSLAEEMEVDVPGLEIVPRVWADAKGGDPQPGGRGAVTPPRLSPEAEEEFREAVRVTLAPRGDAASMMSTGEIVAIVEDKCLNDPVHRHTDPDDDVGNGPPAARAPEDPAVGAGSMASLWRESGHSYSSWEAESTRQVLVRLGGRHGRVYSYPADKVFRVQANFFSDANAEAMKDGGLGARCPWFAKEAMIKPRDSLVASPGYAFVSADYSQVEMRLMAHLSGDPDLLKVFADGGDVFRTIAAALKGRGKKAEDITEEERRQTKIVVYGVLYGQSADALVPQLRLSRPEAFKIRQTVLKTFPKLTEFLKKVKEDCKECGYVETLLGRRRYLPQINSTDKAERSRAERQAANTTTQGSAADLLKLAATNVAARLERCEWMSRPAGKPICTPPPNAAAGGTSSSALASGTADATVPCRFPRDGGRSQLARRPACRLVLSIHDELLYELRSSITRYGVHMVTY</sequence>
<dbReference type="PANTHER" id="PTHR10133">
    <property type="entry name" value="DNA POLYMERASE I"/>
    <property type="match status" value="1"/>
</dbReference>
<feature type="compositionally biased region" description="Basic and acidic residues" evidence="1">
    <location>
        <begin position="360"/>
        <end position="369"/>
    </location>
</feature>
<proteinExistence type="predicted"/>
<dbReference type="PANTHER" id="PTHR10133:SF62">
    <property type="entry name" value="DNA POLYMERASE THETA"/>
    <property type="match status" value="1"/>
</dbReference>
<dbReference type="STRING" id="2880.D7FM14"/>
<dbReference type="Pfam" id="PF00476">
    <property type="entry name" value="DNA_pol_A"/>
    <property type="match status" value="1"/>
</dbReference>
<dbReference type="GO" id="GO:0006261">
    <property type="term" value="P:DNA-templated DNA replication"/>
    <property type="evidence" value="ECO:0007669"/>
    <property type="project" value="InterPro"/>
</dbReference>
<dbReference type="InterPro" id="IPR043502">
    <property type="entry name" value="DNA/RNA_pol_sf"/>
</dbReference>
<feature type="region of interest" description="Disordered" evidence="1">
    <location>
        <begin position="106"/>
        <end position="135"/>
    </location>
</feature>
<protein>
    <submittedName>
        <fullName evidence="3">DNA polymerase I (POL I)</fullName>
    </submittedName>
</protein>
<dbReference type="PRINTS" id="PR00868">
    <property type="entry name" value="DNAPOLI"/>
</dbReference>
<evidence type="ECO:0000259" key="2">
    <source>
        <dbReference type="SMART" id="SM00482"/>
    </source>
</evidence>
<dbReference type="GO" id="GO:0006302">
    <property type="term" value="P:double-strand break repair"/>
    <property type="evidence" value="ECO:0007669"/>
    <property type="project" value="TreeGrafter"/>
</dbReference>
<dbReference type="GO" id="GO:0003887">
    <property type="term" value="F:DNA-directed DNA polymerase activity"/>
    <property type="evidence" value="ECO:0007669"/>
    <property type="project" value="InterPro"/>
</dbReference>
<dbReference type="OrthoDB" id="275278at2759"/>
<dbReference type="FunFam" id="1.10.150.20:FF:000002">
    <property type="entry name" value="DNA polymerase I"/>
    <property type="match status" value="1"/>
</dbReference>
<organism evidence="3 4">
    <name type="scientific">Ectocarpus siliculosus</name>
    <name type="common">Brown alga</name>
    <name type="synonym">Conferva siliculosa</name>
    <dbReference type="NCBI Taxonomy" id="2880"/>
    <lineage>
        <taxon>Eukaryota</taxon>
        <taxon>Sar</taxon>
        <taxon>Stramenopiles</taxon>
        <taxon>Ochrophyta</taxon>
        <taxon>PX clade</taxon>
        <taxon>Phaeophyceae</taxon>
        <taxon>Ectocarpales</taxon>
        <taxon>Ectocarpaceae</taxon>
        <taxon>Ectocarpus</taxon>
    </lineage>
</organism>
<dbReference type="EMBL" id="FN649727">
    <property type="protein sequence ID" value="CBJ29839.1"/>
    <property type="molecule type" value="Genomic_DNA"/>
</dbReference>
<feature type="region of interest" description="Disordered" evidence="1">
    <location>
        <begin position="357"/>
        <end position="376"/>
    </location>
</feature>
<reference evidence="3 4" key="1">
    <citation type="journal article" date="2010" name="Nature">
        <title>The Ectocarpus genome and the independent evolution of multicellularity in brown algae.</title>
        <authorList>
            <person name="Cock J.M."/>
            <person name="Sterck L."/>
            <person name="Rouze P."/>
            <person name="Scornet D."/>
            <person name="Allen A.E."/>
            <person name="Amoutzias G."/>
            <person name="Anthouard V."/>
            <person name="Artiguenave F."/>
            <person name="Aury J.M."/>
            <person name="Badger J.H."/>
            <person name="Beszteri B."/>
            <person name="Billiau K."/>
            <person name="Bonnet E."/>
            <person name="Bothwell J.H."/>
            <person name="Bowler C."/>
            <person name="Boyen C."/>
            <person name="Brownlee C."/>
            <person name="Carrano C.J."/>
            <person name="Charrier B."/>
            <person name="Cho G.Y."/>
            <person name="Coelho S.M."/>
            <person name="Collen J."/>
            <person name="Corre E."/>
            <person name="Da Silva C."/>
            <person name="Delage L."/>
            <person name="Delaroque N."/>
            <person name="Dittami S.M."/>
            <person name="Doulbeau S."/>
            <person name="Elias M."/>
            <person name="Farnham G."/>
            <person name="Gachon C.M."/>
            <person name="Gschloessl B."/>
            <person name="Heesch S."/>
            <person name="Jabbari K."/>
            <person name="Jubin C."/>
            <person name="Kawai H."/>
            <person name="Kimura K."/>
            <person name="Kloareg B."/>
            <person name="Kupper F.C."/>
            <person name="Lang D."/>
            <person name="Le Bail A."/>
            <person name="Leblanc C."/>
            <person name="Lerouge P."/>
            <person name="Lohr M."/>
            <person name="Lopez P.J."/>
            <person name="Martens C."/>
            <person name="Maumus F."/>
            <person name="Michel G."/>
            <person name="Miranda-Saavedra D."/>
            <person name="Morales J."/>
            <person name="Moreau H."/>
            <person name="Motomura T."/>
            <person name="Nagasato C."/>
            <person name="Napoli C.A."/>
            <person name="Nelson D.R."/>
            <person name="Nyvall-Collen P."/>
            <person name="Peters A.F."/>
            <person name="Pommier C."/>
            <person name="Potin P."/>
            <person name="Poulain J."/>
            <person name="Quesneville H."/>
            <person name="Read B."/>
            <person name="Rensing S.A."/>
            <person name="Ritter A."/>
            <person name="Rousvoal S."/>
            <person name="Samanta M."/>
            <person name="Samson G."/>
            <person name="Schroeder D.C."/>
            <person name="Segurens B."/>
            <person name="Strittmatter M."/>
            <person name="Tonon T."/>
            <person name="Tregear J.W."/>
            <person name="Valentin K."/>
            <person name="von Dassow P."/>
            <person name="Yamagishi T."/>
            <person name="Van de Peer Y."/>
            <person name="Wincker P."/>
        </authorList>
    </citation>
    <scope>NUCLEOTIDE SEQUENCE [LARGE SCALE GENOMIC DNA]</scope>
    <source>
        <strain evidence="4">Ec32 / CCAP1310/4</strain>
    </source>
</reference>
<dbReference type="SUPFAM" id="SSF56672">
    <property type="entry name" value="DNA/RNA polymerases"/>
    <property type="match status" value="1"/>
</dbReference>
<dbReference type="eggNOG" id="KOG0950">
    <property type="taxonomic scope" value="Eukaryota"/>
</dbReference>
<feature type="domain" description="DNA-directed DNA polymerase family A palm" evidence="2">
    <location>
        <begin position="216"/>
        <end position="472"/>
    </location>
</feature>
<dbReference type="EMBL" id="FN648164">
    <property type="protein sequence ID" value="CBJ29839.1"/>
    <property type="molecule type" value="Genomic_DNA"/>
</dbReference>
<evidence type="ECO:0000256" key="1">
    <source>
        <dbReference type="SAM" id="MobiDB-lite"/>
    </source>
</evidence>
<dbReference type="Proteomes" id="UP000002630">
    <property type="component" value="Linkage Group LG02"/>
</dbReference>
<dbReference type="InterPro" id="IPR001098">
    <property type="entry name" value="DNA-dir_DNA_pol_A_palm_dom"/>
</dbReference>
<evidence type="ECO:0000313" key="4">
    <source>
        <dbReference type="Proteomes" id="UP000002630"/>
    </source>
</evidence>
<dbReference type="AlphaFoldDB" id="D7FM14"/>
<evidence type="ECO:0000313" key="3">
    <source>
        <dbReference type="EMBL" id="CBJ29839.1"/>
    </source>
</evidence>
<dbReference type="InParanoid" id="D7FM14"/>